<comment type="caution">
    <text evidence="2">The sequence shown here is derived from an EMBL/GenBank/DDBJ whole genome shotgun (WGS) entry which is preliminary data.</text>
</comment>
<dbReference type="RefSeq" id="WP_025017220.1">
    <property type="nucleotide sequence ID" value="NZ_BAABQR010000020.1"/>
</dbReference>
<evidence type="ECO:0000313" key="3">
    <source>
        <dbReference type="Proteomes" id="UP000031847"/>
    </source>
</evidence>
<dbReference type="GO" id="GO:0005198">
    <property type="term" value="F:structural molecule activity"/>
    <property type="evidence" value="ECO:0007669"/>
    <property type="project" value="InterPro"/>
</dbReference>
<proteinExistence type="predicted"/>
<gene>
    <name evidence="2" type="ORF">JCM5805K_1230</name>
</gene>
<dbReference type="AlphaFoldDB" id="A0A0B8QT34"/>
<sequence length="387" mass="44396">MAVTPYQLDLWSSNMSSLYQSLEGEILRLIIKRLNDGSSNIADWQLQKLRELHLFNSETAEMISKITGISEKNIKQMFNDLGNSTIEDIDNLVASGLHLTPLPSNIDEIMRAYYNQAWGDLNNYVNQTLLSTNYGYGSILSRLYTDIINKTAAAFNTGIFTFEEALERTVRQWAQQGIKSTFIDKGGHTWSIERYVRTVLKSTMGNTYNELRTSRMSEYGVNTVVVTSHMGSRLACSLIQGHVVDLRQNVPDNAEYKSIYDPYWRADYGEAGGHRGVNCRHAWIPFIPGVNTNNQPLFDKAENDKVAALQKRQRELERRIIKFKKNKMVSEAMGNKEGVQSWQRSITATQKAIRQLVDSNEYLSRNYKREKVYTPLNILLKDFNYKN</sequence>
<dbReference type="EMBL" id="BBSI01000019">
    <property type="protein sequence ID" value="GAM80122.1"/>
    <property type="molecule type" value="Genomic_DNA"/>
</dbReference>
<reference evidence="2 3" key="1">
    <citation type="submission" date="2015-01" db="EMBL/GenBank/DDBJ databases">
        <title>Lactococcus lactis subsp.lactis JCM 5805 whole genome shotgun sequence.</title>
        <authorList>
            <person name="Fujii T."/>
            <person name="Tomita Y."/>
            <person name="Ikushima S."/>
            <person name="Fujiwara D."/>
        </authorList>
    </citation>
    <scope>NUCLEOTIDE SEQUENCE [LARGE SCALE GENOMIC DNA]</scope>
    <source>
        <strain evidence="2 3">JCM 5805</strain>
    </source>
</reference>
<keyword evidence="1" id="KW-0175">Coiled coil</keyword>
<dbReference type="Proteomes" id="UP000031847">
    <property type="component" value="Unassembled WGS sequence"/>
</dbReference>
<accession>A0A0B8QT34</accession>
<evidence type="ECO:0000256" key="1">
    <source>
        <dbReference type="SAM" id="Coils"/>
    </source>
</evidence>
<feature type="coiled-coil region" evidence="1">
    <location>
        <begin position="299"/>
        <end position="326"/>
    </location>
</feature>
<evidence type="ECO:0000313" key="2">
    <source>
        <dbReference type="EMBL" id="GAM80122.1"/>
    </source>
</evidence>
<name>A0A0B8QT34_LACLL</name>
<protein>
    <submittedName>
        <fullName evidence="2">Nitrate reductase alpha subunit</fullName>
    </submittedName>
</protein>
<organism evidence="2 3">
    <name type="scientific">Lactococcus lactis subsp. lactis</name>
    <name type="common">Streptococcus lactis</name>
    <dbReference type="NCBI Taxonomy" id="1360"/>
    <lineage>
        <taxon>Bacteria</taxon>
        <taxon>Bacillati</taxon>
        <taxon>Bacillota</taxon>
        <taxon>Bacilli</taxon>
        <taxon>Lactobacillales</taxon>
        <taxon>Streptococcaceae</taxon>
        <taxon>Lactococcus</taxon>
    </lineage>
</organism>
<dbReference type="Pfam" id="PF06152">
    <property type="entry name" value="Phage_min_cap2"/>
    <property type="match status" value="1"/>
</dbReference>
<dbReference type="InterPro" id="IPR009319">
    <property type="entry name" value="Phage_A118_VSP1"/>
</dbReference>